<feature type="compositionally biased region" description="Acidic residues" evidence="2">
    <location>
        <begin position="241"/>
        <end position="250"/>
    </location>
</feature>
<gene>
    <name evidence="4" type="primary">LOC103508068</name>
</gene>
<feature type="compositionally biased region" description="Basic and acidic residues" evidence="2">
    <location>
        <begin position="256"/>
        <end position="267"/>
    </location>
</feature>
<feature type="region of interest" description="Disordered" evidence="2">
    <location>
        <begin position="79"/>
        <end position="125"/>
    </location>
</feature>
<keyword evidence="1" id="KW-0175">Coiled coil</keyword>
<feature type="compositionally biased region" description="Polar residues" evidence="2">
    <location>
        <begin position="108"/>
        <end position="125"/>
    </location>
</feature>
<dbReference type="KEGG" id="dci:103508068"/>
<dbReference type="PaxDb" id="121845-A0A3Q0IVA4"/>
<evidence type="ECO:0000313" key="3">
    <source>
        <dbReference type="Proteomes" id="UP000079169"/>
    </source>
</evidence>
<feature type="compositionally biased region" description="Basic and acidic residues" evidence="2">
    <location>
        <begin position="79"/>
        <end position="89"/>
    </location>
</feature>
<feature type="coiled-coil region" evidence="1">
    <location>
        <begin position="376"/>
        <end position="424"/>
    </location>
</feature>
<feature type="region of interest" description="Disordered" evidence="2">
    <location>
        <begin position="137"/>
        <end position="269"/>
    </location>
</feature>
<protein>
    <submittedName>
        <fullName evidence="4">Uncharacterized protein LOC103508068</fullName>
    </submittedName>
</protein>
<evidence type="ECO:0000256" key="2">
    <source>
        <dbReference type="SAM" id="MobiDB-lite"/>
    </source>
</evidence>
<accession>A0A3Q0IVA4</accession>
<dbReference type="GeneID" id="103508068"/>
<sequence length="803" mass="92059">MDRLQMLKSKIASIQSQIDLFGDIIPDDGAVRNTKASLIHLLEEELVCARREYEMALHDAPLGLDEHAPLGHASQIDEHGVDIPERDGNETTAPETESTEARDRDTEMLQSEDSSDLSETGTSSTDSLLKMMAALQTEHSRDRWGHSRDRPKTEDKEAELDTKTEPMEARTSQEHETIQNDEKPESMEPRTPQEEHKTVGSDKKPDLIEARSAHKPKPPQDEEKDTDEEKSGKDIWKEIMDEVCDDEFNTENEGQSQRDVHVSKERMDDDDDEAYIKSLIEHTWEKPLVIKPSVDNPVVNKPLADKPLVDNPSIEKPSKRSPPGGGVGSDTYYSMHSSQCQLEKVLADDLTRKVSSRIESGGYERDSYVTAPELNMSELNEALSEQDGLIQEYTERLNQVNQELQVAKQTHKQLIRQLSHAKNEPSPMINSILKDMPPLDGKSLNRYLEELEWESYKYEPHTEIPEDVECDSAMLAENARRKYTLFNECVSKVYPQVALAPLQWECKSESTSQASAPTCCQEVKEQIHDIHMYNCEQLEEFYVRQQACLDKLKAKYATMLGELQETVRDAIEKKNAKVRYCKTLQHVMAFTETEVLVVENNIRQHYTELMLANKRLAFYLSQQRALCSEASDLIAQSEREVEEVKSLRKALCDEEHYARNLQLETECIESLLRRAQDIYCALCRSIEPLDVDIKRLMYNLVRLKKNICREKKCMRRLMKRRVQDLNKMQSMMSEIQTKQNPWKVNVGEIVEEVATKVKYEQMEEILEDVKPIGRGPCEPLIQDNDMATGTDSDAMSFAILIIT</sequence>
<keyword evidence="3" id="KW-1185">Reference proteome</keyword>
<feature type="compositionally biased region" description="Basic and acidic residues" evidence="2">
    <location>
        <begin position="138"/>
        <end position="212"/>
    </location>
</feature>
<feature type="compositionally biased region" description="Basic and acidic residues" evidence="2">
    <location>
        <begin position="227"/>
        <end position="240"/>
    </location>
</feature>
<evidence type="ECO:0000313" key="4">
    <source>
        <dbReference type="RefSeq" id="XP_026678583.1"/>
    </source>
</evidence>
<feature type="coiled-coil region" evidence="1">
    <location>
        <begin position="627"/>
        <end position="654"/>
    </location>
</feature>
<evidence type="ECO:0000256" key="1">
    <source>
        <dbReference type="SAM" id="Coils"/>
    </source>
</evidence>
<dbReference type="RefSeq" id="XP_026678583.1">
    <property type="nucleotide sequence ID" value="XM_026822782.1"/>
</dbReference>
<dbReference type="Proteomes" id="UP000079169">
    <property type="component" value="Unplaced"/>
</dbReference>
<name>A0A3Q0IVA4_DIACI</name>
<proteinExistence type="predicted"/>
<reference evidence="4" key="1">
    <citation type="submission" date="2025-08" db="UniProtKB">
        <authorList>
            <consortium name="RefSeq"/>
        </authorList>
    </citation>
    <scope>IDENTIFICATION</scope>
</reference>
<dbReference type="AlphaFoldDB" id="A0A3Q0IVA4"/>
<organism evidence="3 4">
    <name type="scientific">Diaphorina citri</name>
    <name type="common">Asian citrus psyllid</name>
    <dbReference type="NCBI Taxonomy" id="121845"/>
    <lineage>
        <taxon>Eukaryota</taxon>
        <taxon>Metazoa</taxon>
        <taxon>Ecdysozoa</taxon>
        <taxon>Arthropoda</taxon>
        <taxon>Hexapoda</taxon>
        <taxon>Insecta</taxon>
        <taxon>Pterygota</taxon>
        <taxon>Neoptera</taxon>
        <taxon>Paraneoptera</taxon>
        <taxon>Hemiptera</taxon>
        <taxon>Sternorrhyncha</taxon>
        <taxon>Psylloidea</taxon>
        <taxon>Psyllidae</taxon>
        <taxon>Diaphorininae</taxon>
        <taxon>Diaphorina</taxon>
    </lineage>
</organism>
<feature type="region of interest" description="Disordered" evidence="2">
    <location>
        <begin position="302"/>
        <end position="333"/>
    </location>
</feature>